<keyword evidence="1" id="KW-0805">Transcription regulation</keyword>
<comment type="caution">
    <text evidence="5">The sequence shown here is derived from an EMBL/GenBank/DDBJ whole genome shotgun (WGS) entry which is preliminary data.</text>
</comment>
<dbReference type="HOGENOM" id="CLU_111585_2_4_5"/>
<dbReference type="InterPro" id="IPR002577">
    <property type="entry name" value="HTH_HxlR"/>
</dbReference>
<proteinExistence type="predicted"/>
<sequence>MTKFIDGRFVFEENCPARRVMEIFSSKRTSIVLHILYHWPEGKCRTGELQRAIPGISKKMFVQTLRETESYGLISRHVYTVVPPNVEYALTPLGLRFSGPIEFLFSWGKKLRNIGYL</sequence>
<gene>
    <name evidence="5" type="ORF">ME5_01463</name>
</gene>
<evidence type="ECO:0000259" key="4">
    <source>
        <dbReference type="PROSITE" id="PS51118"/>
    </source>
</evidence>
<dbReference type="InterPro" id="IPR036390">
    <property type="entry name" value="WH_DNA-bd_sf"/>
</dbReference>
<evidence type="ECO:0000313" key="6">
    <source>
        <dbReference type="Proteomes" id="UP000008952"/>
    </source>
</evidence>
<protein>
    <recommendedName>
        <fullName evidence="4">HTH hxlR-type domain-containing protein</fullName>
    </recommendedName>
</protein>
<dbReference type="Pfam" id="PF01638">
    <property type="entry name" value="HxlR"/>
    <property type="match status" value="1"/>
</dbReference>
<keyword evidence="6" id="KW-1185">Reference proteome</keyword>
<dbReference type="GO" id="GO:0003677">
    <property type="term" value="F:DNA binding"/>
    <property type="evidence" value="ECO:0007669"/>
    <property type="project" value="UniProtKB-KW"/>
</dbReference>
<dbReference type="InterPro" id="IPR036388">
    <property type="entry name" value="WH-like_DNA-bd_sf"/>
</dbReference>
<dbReference type="Gene3D" id="1.10.10.10">
    <property type="entry name" value="Winged helix-like DNA-binding domain superfamily/Winged helix DNA-binding domain"/>
    <property type="match status" value="1"/>
</dbReference>
<evidence type="ECO:0000313" key="5">
    <source>
        <dbReference type="EMBL" id="EJF88912.1"/>
    </source>
</evidence>
<keyword evidence="2" id="KW-0238">DNA-binding</keyword>
<dbReference type="EMBL" id="AIMB01000008">
    <property type="protein sequence ID" value="EJF88912.1"/>
    <property type="molecule type" value="Genomic_DNA"/>
</dbReference>
<name>J1JVE5_9HYPH</name>
<dbReference type="PROSITE" id="PS51118">
    <property type="entry name" value="HTH_HXLR"/>
    <property type="match status" value="1"/>
</dbReference>
<evidence type="ECO:0000256" key="1">
    <source>
        <dbReference type="ARBA" id="ARBA00023015"/>
    </source>
</evidence>
<dbReference type="AlphaFoldDB" id="J1JVE5"/>
<evidence type="ECO:0000256" key="3">
    <source>
        <dbReference type="ARBA" id="ARBA00023163"/>
    </source>
</evidence>
<reference evidence="5 6" key="1">
    <citation type="submission" date="2012-03" db="EMBL/GenBank/DDBJ databases">
        <title>The Genome Sequence of Bartonella tamiae Th239.</title>
        <authorList>
            <consortium name="The Broad Institute Genome Sequencing Platform"/>
            <consortium name="The Broad Institute Genome Sequencing Center for Infectious Disease"/>
            <person name="Feldgarden M."/>
            <person name="Kirby J."/>
            <person name="Kosoy M."/>
            <person name="Birtles R."/>
            <person name="Probert W.S."/>
            <person name="Chiaraviglio L."/>
            <person name="Young S.K."/>
            <person name="Zeng Q."/>
            <person name="Gargeya S."/>
            <person name="Fitzgerald M."/>
            <person name="Haas B."/>
            <person name="Abouelleil A."/>
            <person name="Alvarado L."/>
            <person name="Arachchi H.M."/>
            <person name="Berlin A."/>
            <person name="Chapman S.B."/>
            <person name="Gearin G."/>
            <person name="Goldberg J."/>
            <person name="Griggs A."/>
            <person name="Gujja S."/>
            <person name="Hansen M."/>
            <person name="Heiman D."/>
            <person name="Howarth C."/>
            <person name="Larimer J."/>
            <person name="Lui A."/>
            <person name="MacDonald P.J.P."/>
            <person name="McCowen C."/>
            <person name="Montmayeur A."/>
            <person name="Murphy C."/>
            <person name="Neiman D."/>
            <person name="Pearson M."/>
            <person name="Priest M."/>
            <person name="Roberts A."/>
            <person name="Saif S."/>
            <person name="Shea T."/>
            <person name="Sisk P."/>
            <person name="Stolte C."/>
            <person name="Sykes S."/>
            <person name="Wortman J."/>
            <person name="Nusbaum C."/>
            <person name="Birren B."/>
        </authorList>
    </citation>
    <scope>NUCLEOTIDE SEQUENCE [LARGE SCALE GENOMIC DNA]</scope>
    <source>
        <strain evidence="5 6">Th239</strain>
    </source>
</reference>
<keyword evidence="3" id="KW-0804">Transcription</keyword>
<dbReference type="Proteomes" id="UP000008952">
    <property type="component" value="Unassembled WGS sequence"/>
</dbReference>
<accession>J1JVE5</accession>
<feature type="domain" description="HTH hxlR-type" evidence="4">
    <location>
        <begin position="15"/>
        <end position="116"/>
    </location>
</feature>
<dbReference type="OrthoDB" id="9800350at2"/>
<dbReference type="eggNOG" id="COG1733">
    <property type="taxonomic scope" value="Bacteria"/>
</dbReference>
<organism evidence="5 6">
    <name type="scientific">Bartonella tamiae Th239</name>
    <dbReference type="NCBI Taxonomy" id="1094558"/>
    <lineage>
        <taxon>Bacteria</taxon>
        <taxon>Pseudomonadati</taxon>
        <taxon>Pseudomonadota</taxon>
        <taxon>Alphaproteobacteria</taxon>
        <taxon>Hyphomicrobiales</taxon>
        <taxon>Bartonellaceae</taxon>
        <taxon>Bartonella</taxon>
    </lineage>
</organism>
<dbReference type="PANTHER" id="PTHR33204">
    <property type="entry name" value="TRANSCRIPTIONAL REGULATOR, MARR FAMILY"/>
    <property type="match status" value="1"/>
</dbReference>
<dbReference type="RefSeq" id="WP_008039850.1">
    <property type="nucleotide sequence ID" value="NZ_JH725147.1"/>
</dbReference>
<dbReference type="PATRIC" id="fig|1094558.3.peg.1566"/>
<evidence type="ECO:0000256" key="2">
    <source>
        <dbReference type="ARBA" id="ARBA00023125"/>
    </source>
</evidence>
<dbReference type="SUPFAM" id="SSF46785">
    <property type="entry name" value="Winged helix' DNA-binding domain"/>
    <property type="match status" value="1"/>
</dbReference>